<sequence length="297" mass="34632">MNKNSTHNNLFQLKAFWLSISIPILLALVLSVFFFFKLNLSMCYSDKCFEYFWTLFRLPIGIASLAIPFAAIVASNHRTQQTAESIRVSMQNNNFSNYYKHREVFFETLKELENRYNINFSNKSKLYRRLFPSNSPDIFKHISELKRGNPIVEVGKLVEEDQDFKRYLLSNKLDDDRFIKLLTWWFVIWEVFNISHAENTPVVMFQAVGVAYKLPLMEGPNNTYGLSNSIARIVYSELCKFCHIENNIDWPDVSSRFDENVKNYIEIGSQCEVKSSEINQPPLQVLPPIQHGLVDIS</sequence>
<proteinExistence type="predicted"/>
<keyword evidence="1" id="KW-0812">Transmembrane</keyword>
<dbReference type="RefSeq" id="WP_268075944.1">
    <property type="nucleotide sequence ID" value="NZ_CP109965.1"/>
</dbReference>
<name>A0ABY7AQ96_9ALTE</name>
<feature type="transmembrane region" description="Helical" evidence="1">
    <location>
        <begin position="48"/>
        <end position="74"/>
    </location>
</feature>
<dbReference type="EMBL" id="CP109965">
    <property type="protein sequence ID" value="WAJ71447.1"/>
    <property type="molecule type" value="Genomic_DNA"/>
</dbReference>
<accession>A0ABY7AQ96</accession>
<keyword evidence="3" id="KW-1185">Reference proteome</keyword>
<evidence type="ECO:0000256" key="1">
    <source>
        <dbReference type="SAM" id="Phobius"/>
    </source>
</evidence>
<evidence type="ECO:0000313" key="2">
    <source>
        <dbReference type="EMBL" id="WAJ71447.1"/>
    </source>
</evidence>
<reference evidence="2" key="1">
    <citation type="submission" date="2022-10" db="EMBL/GenBank/DDBJ databases">
        <title>Catenovulum adriacola sp. nov. isolated in the Harbour of Susak.</title>
        <authorList>
            <person name="Schoch T."/>
            <person name="Reich S.J."/>
            <person name="Stoeferle S."/>
            <person name="Flaiz M."/>
            <person name="Kazda M."/>
            <person name="Riedel C.U."/>
            <person name="Duerre P."/>
        </authorList>
    </citation>
    <scope>NUCLEOTIDE SEQUENCE</scope>
    <source>
        <strain evidence="2">TS8</strain>
    </source>
</reference>
<organism evidence="2 3">
    <name type="scientific">Catenovulum adriaticum</name>
    <dbReference type="NCBI Taxonomy" id="2984846"/>
    <lineage>
        <taxon>Bacteria</taxon>
        <taxon>Pseudomonadati</taxon>
        <taxon>Pseudomonadota</taxon>
        <taxon>Gammaproteobacteria</taxon>
        <taxon>Alteromonadales</taxon>
        <taxon>Alteromonadaceae</taxon>
        <taxon>Catenovulum</taxon>
    </lineage>
</organism>
<keyword evidence="1" id="KW-1133">Transmembrane helix</keyword>
<dbReference type="Proteomes" id="UP001163726">
    <property type="component" value="Chromosome"/>
</dbReference>
<keyword evidence="1" id="KW-0472">Membrane</keyword>
<evidence type="ECO:0000313" key="3">
    <source>
        <dbReference type="Proteomes" id="UP001163726"/>
    </source>
</evidence>
<protein>
    <submittedName>
        <fullName evidence="2">Uncharacterized protein</fullName>
    </submittedName>
</protein>
<gene>
    <name evidence="2" type="ORF">OLW01_06525</name>
</gene>
<feature type="transmembrane region" description="Helical" evidence="1">
    <location>
        <begin position="15"/>
        <end position="36"/>
    </location>
</feature>